<gene>
    <name evidence="8" type="ORF">H6P81_004955</name>
</gene>
<proteinExistence type="inferred from homology"/>
<feature type="transmembrane region" description="Helical" evidence="6">
    <location>
        <begin position="95"/>
        <end position="116"/>
    </location>
</feature>
<evidence type="ECO:0000313" key="8">
    <source>
        <dbReference type="EMBL" id="KAG9452051.1"/>
    </source>
</evidence>
<feature type="transmembrane region" description="Helical" evidence="6">
    <location>
        <begin position="409"/>
        <end position="436"/>
    </location>
</feature>
<evidence type="ECO:0000256" key="4">
    <source>
        <dbReference type="ARBA" id="ARBA00022989"/>
    </source>
</evidence>
<dbReference type="GO" id="GO:0022857">
    <property type="term" value="F:transmembrane transporter activity"/>
    <property type="evidence" value="ECO:0007669"/>
    <property type="project" value="UniProtKB-UniRule"/>
</dbReference>
<feature type="transmembrane region" description="Helical" evidence="6">
    <location>
        <begin position="148"/>
        <end position="169"/>
    </location>
</feature>
<dbReference type="InterPro" id="IPR007603">
    <property type="entry name" value="Choline_transptr-like"/>
</dbReference>
<dbReference type="Proteomes" id="UP000825729">
    <property type="component" value="Unassembled WGS sequence"/>
</dbReference>
<comment type="similarity">
    <text evidence="2 6">Belongs to the CTL (choline transporter-like) family.</text>
</comment>
<keyword evidence="4 6" id="KW-1133">Transmembrane helix</keyword>
<feature type="transmembrane region" description="Helical" evidence="6">
    <location>
        <begin position="51"/>
        <end position="75"/>
    </location>
</feature>
<feature type="compositionally biased region" description="Basic and acidic residues" evidence="7">
    <location>
        <begin position="1"/>
        <end position="16"/>
    </location>
</feature>
<sequence length="464" mass="49660">MAIIEEVRSRTEEGGGRGRQASRSPMTNQTTVNQVAEGIANQKTVGRRFSLGLFPSLFLFHLLVILILIAFLAIRGFNAGVRRRKFDPLHWYPELLTSSACASAAALALLVATLRIPDKAPRIIFWLAPCLTVAAAVLLLSIDSPGGLAAGALTLVFAVIQSMYGCWVTPRRTHAAEILSAALRATAENTVLIGGYVVVAVLVGLIYSCLWTLGVGSAYAVGGRFAALFVFAFLFSLAWTMQVIKNVVLVAVARVAHLHFALGQRGFDAREAFAGACTVSAGSVCGGSCLVPVLGVVRGLARAMNLVAEDKDEFMFSCAHCYMGVADRLVRFGNRWGFVHVGAHGKGLVRASGDTWEMFDRLGLVRLVDTDLTASCCFLAGVSGGAVCALVGGSWALAVDKSLATSVSIYAFLIGYFMSRVAMAWPQACVTAYIVAYAENPQNPRFDSTIADRIRQLQPPREEV</sequence>
<feature type="region of interest" description="Disordered" evidence="7">
    <location>
        <begin position="1"/>
        <end position="28"/>
    </location>
</feature>
<evidence type="ECO:0000256" key="5">
    <source>
        <dbReference type="ARBA" id="ARBA00023136"/>
    </source>
</evidence>
<protein>
    <recommendedName>
        <fullName evidence="6">Choline transporter-like protein</fullName>
    </recommendedName>
</protein>
<comment type="subcellular location">
    <subcellularLocation>
        <location evidence="6">Cell membrane</location>
        <topology evidence="6">Multi-pass membrane protein</topology>
    </subcellularLocation>
    <subcellularLocation>
        <location evidence="1">Membrane</location>
        <topology evidence="1">Multi-pass membrane protein</topology>
    </subcellularLocation>
</comment>
<evidence type="ECO:0000256" key="6">
    <source>
        <dbReference type="RuleBase" id="RU368066"/>
    </source>
</evidence>
<evidence type="ECO:0000256" key="3">
    <source>
        <dbReference type="ARBA" id="ARBA00022692"/>
    </source>
</evidence>
<dbReference type="Pfam" id="PF04515">
    <property type="entry name" value="Choline_transpo"/>
    <property type="match status" value="1"/>
</dbReference>
<organism evidence="8 9">
    <name type="scientific">Aristolochia fimbriata</name>
    <name type="common">White veined hardy Dutchman's pipe vine</name>
    <dbReference type="NCBI Taxonomy" id="158543"/>
    <lineage>
        <taxon>Eukaryota</taxon>
        <taxon>Viridiplantae</taxon>
        <taxon>Streptophyta</taxon>
        <taxon>Embryophyta</taxon>
        <taxon>Tracheophyta</taxon>
        <taxon>Spermatophyta</taxon>
        <taxon>Magnoliopsida</taxon>
        <taxon>Magnoliidae</taxon>
        <taxon>Piperales</taxon>
        <taxon>Aristolochiaceae</taxon>
        <taxon>Aristolochia</taxon>
    </lineage>
</organism>
<evidence type="ECO:0000256" key="1">
    <source>
        <dbReference type="ARBA" id="ARBA00004141"/>
    </source>
</evidence>
<evidence type="ECO:0000256" key="2">
    <source>
        <dbReference type="ARBA" id="ARBA00007168"/>
    </source>
</evidence>
<keyword evidence="5 6" id="KW-0472">Membrane</keyword>
<keyword evidence="9" id="KW-1185">Reference proteome</keyword>
<feature type="transmembrane region" description="Helical" evidence="6">
    <location>
        <begin position="376"/>
        <end position="397"/>
    </location>
</feature>
<comment type="caution">
    <text evidence="8">The sequence shown here is derived from an EMBL/GenBank/DDBJ whole genome shotgun (WGS) entry which is preliminary data.</text>
</comment>
<keyword evidence="3 6" id="KW-0812">Transmembrane</keyword>
<evidence type="ECO:0000313" key="9">
    <source>
        <dbReference type="Proteomes" id="UP000825729"/>
    </source>
</evidence>
<reference evidence="8 9" key="1">
    <citation type="submission" date="2021-07" db="EMBL/GenBank/DDBJ databases">
        <title>The Aristolochia fimbriata genome: insights into angiosperm evolution, floral development and chemical biosynthesis.</title>
        <authorList>
            <person name="Jiao Y."/>
        </authorList>
    </citation>
    <scope>NUCLEOTIDE SEQUENCE [LARGE SCALE GENOMIC DNA]</scope>
    <source>
        <strain evidence="8">IBCAS-2021</strain>
        <tissue evidence="8">Leaf</tissue>
    </source>
</reference>
<name>A0AAV7EW18_ARIFI</name>
<dbReference type="PANTHER" id="PTHR12385">
    <property type="entry name" value="CHOLINE TRANSPORTER-LIKE (SLC FAMILY 44)"/>
    <property type="match status" value="1"/>
</dbReference>
<feature type="transmembrane region" description="Helical" evidence="6">
    <location>
        <begin position="219"/>
        <end position="240"/>
    </location>
</feature>
<dbReference type="AlphaFoldDB" id="A0AAV7EW18"/>
<dbReference type="GO" id="GO:0005886">
    <property type="term" value="C:plasma membrane"/>
    <property type="evidence" value="ECO:0007669"/>
    <property type="project" value="UniProtKB-SubCell"/>
</dbReference>
<feature type="transmembrane region" description="Helical" evidence="6">
    <location>
        <begin position="123"/>
        <end position="142"/>
    </location>
</feature>
<evidence type="ECO:0000256" key="7">
    <source>
        <dbReference type="SAM" id="MobiDB-lite"/>
    </source>
</evidence>
<comment type="function">
    <text evidence="6">Choline transporter.</text>
</comment>
<dbReference type="EMBL" id="JAINDJ010000003">
    <property type="protein sequence ID" value="KAG9452051.1"/>
    <property type="molecule type" value="Genomic_DNA"/>
</dbReference>
<dbReference type="PANTHER" id="PTHR12385:SF84">
    <property type="entry name" value="CHOLINE TRANSPORTER-LIKE PROTEIN"/>
    <property type="match status" value="1"/>
</dbReference>
<accession>A0AAV7EW18</accession>
<feature type="transmembrane region" description="Helical" evidence="6">
    <location>
        <begin position="190"/>
        <end position="213"/>
    </location>
</feature>